<name>A0A2S6INQ2_9FLAO</name>
<dbReference type="InterPro" id="IPR002508">
    <property type="entry name" value="MurNAc-LAA_cat"/>
</dbReference>
<evidence type="ECO:0000313" key="6">
    <source>
        <dbReference type="Proteomes" id="UP000239002"/>
    </source>
</evidence>
<dbReference type="SUPFAM" id="SSF53187">
    <property type="entry name" value="Zn-dependent exopeptidases"/>
    <property type="match status" value="1"/>
</dbReference>
<evidence type="ECO:0000256" key="1">
    <source>
        <dbReference type="ARBA" id="ARBA00001561"/>
    </source>
</evidence>
<gene>
    <name evidence="5" type="ORF">LY01_01388</name>
</gene>
<comment type="caution">
    <text evidence="5">The sequence shown here is derived from an EMBL/GenBank/DDBJ whole genome shotgun (WGS) entry which is preliminary data.</text>
</comment>
<dbReference type="Proteomes" id="UP000239002">
    <property type="component" value="Unassembled WGS sequence"/>
</dbReference>
<dbReference type="EMBL" id="PTJE01000002">
    <property type="protein sequence ID" value="PPK95795.1"/>
    <property type="molecule type" value="Genomic_DNA"/>
</dbReference>
<keyword evidence="3" id="KW-0378">Hydrolase</keyword>
<sequence>MKTKLYLIIALIIIPVLSIANIPIDSTKTNVKKVFTVVLDAGHGGKDSGKFVANTKESDIALKVVKILGKQLESHADIKVVYTRTTDKFLELYQRADIANNAKADLFVSVHCNAAAATQAKGNETWVLGIHRNADNLEVVQRENSVILLEEDYKEKYVGFDPNDPSSFATNLMIQEEYLDNSIEMGANVQKRFAEDLKRKNRGVKQAGFAVLRLSYMPSVLIETGFLTNKEERTFLKSSAGQKKVAASIYDAVLDYQKNRDINLFEVEQIDTSSPTVIKPAASNAIYKVQISASSKRLEAKSYNFNKLPEISREKDGGIYRYFTGNFSSLKEASDLRKKAIVKGYKSAFIVIYENGERRRL</sequence>
<dbReference type="PANTHER" id="PTHR30404">
    <property type="entry name" value="N-ACETYLMURAMOYL-L-ALANINE AMIDASE"/>
    <property type="match status" value="1"/>
</dbReference>
<evidence type="ECO:0000256" key="2">
    <source>
        <dbReference type="ARBA" id="ARBA00011901"/>
    </source>
</evidence>
<organism evidence="5 6">
    <name type="scientific">Nonlabens xylanidelens</name>
    <dbReference type="NCBI Taxonomy" id="191564"/>
    <lineage>
        <taxon>Bacteria</taxon>
        <taxon>Pseudomonadati</taxon>
        <taxon>Bacteroidota</taxon>
        <taxon>Flavobacteriia</taxon>
        <taxon>Flavobacteriales</taxon>
        <taxon>Flavobacteriaceae</taxon>
        <taxon>Nonlabens</taxon>
    </lineage>
</organism>
<dbReference type="CDD" id="cd02696">
    <property type="entry name" value="MurNAc-LAA"/>
    <property type="match status" value="1"/>
</dbReference>
<dbReference type="GO" id="GO:0030288">
    <property type="term" value="C:outer membrane-bounded periplasmic space"/>
    <property type="evidence" value="ECO:0007669"/>
    <property type="project" value="TreeGrafter"/>
</dbReference>
<reference evidence="5 6" key="1">
    <citation type="submission" date="2018-02" db="EMBL/GenBank/DDBJ databases">
        <title>Genomic Encyclopedia of Archaeal and Bacterial Type Strains, Phase II (KMG-II): from individual species to whole genera.</title>
        <authorList>
            <person name="Goeker M."/>
        </authorList>
    </citation>
    <scope>NUCLEOTIDE SEQUENCE [LARGE SCALE GENOMIC DNA]</scope>
    <source>
        <strain evidence="5 6">DSM 16809</strain>
    </source>
</reference>
<dbReference type="Gene3D" id="3.40.630.40">
    <property type="entry name" value="Zn-dependent exopeptidases"/>
    <property type="match status" value="1"/>
</dbReference>
<dbReference type="Pfam" id="PF01520">
    <property type="entry name" value="Amidase_3"/>
    <property type="match status" value="1"/>
</dbReference>
<dbReference type="AlphaFoldDB" id="A0A2S6INQ2"/>
<dbReference type="SMART" id="SM00646">
    <property type="entry name" value="Ami_3"/>
    <property type="match status" value="1"/>
</dbReference>
<dbReference type="InterPro" id="IPR050695">
    <property type="entry name" value="N-acetylmuramoyl_amidase_3"/>
</dbReference>
<dbReference type="GO" id="GO:0008745">
    <property type="term" value="F:N-acetylmuramoyl-L-alanine amidase activity"/>
    <property type="evidence" value="ECO:0007669"/>
    <property type="project" value="UniProtKB-EC"/>
</dbReference>
<dbReference type="EC" id="3.5.1.28" evidence="2"/>
<dbReference type="GO" id="GO:0009253">
    <property type="term" value="P:peptidoglycan catabolic process"/>
    <property type="evidence" value="ECO:0007669"/>
    <property type="project" value="InterPro"/>
</dbReference>
<accession>A0A2S6INQ2</accession>
<dbReference type="PANTHER" id="PTHR30404:SF0">
    <property type="entry name" value="N-ACETYLMURAMOYL-L-ALANINE AMIDASE AMIC"/>
    <property type="match status" value="1"/>
</dbReference>
<evidence type="ECO:0000256" key="3">
    <source>
        <dbReference type="ARBA" id="ARBA00022801"/>
    </source>
</evidence>
<protein>
    <recommendedName>
        <fullName evidence="2">N-acetylmuramoyl-L-alanine amidase</fullName>
        <ecNumber evidence="2">3.5.1.28</ecNumber>
    </recommendedName>
</protein>
<comment type="catalytic activity">
    <reaction evidence="1">
        <text>Hydrolyzes the link between N-acetylmuramoyl residues and L-amino acid residues in certain cell-wall glycopeptides.</text>
        <dbReference type="EC" id="3.5.1.28"/>
    </reaction>
</comment>
<proteinExistence type="predicted"/>
<feature type="domain" description="MurNAc-LAA" evidence="4">
    <location>
        <begin position="96"/>
        <end position="254"/>
    </location>
</feature>
<dbReference type="RefSeq" id="WP_104515083.1">
    <property type="nucleotide sequence ID" value="NZ_MQVW01000002.1"/>
</dbReference>
<keyword evidence="6" id="KW-1185">Reference proteome</keyword>
<evidence type="ECO:0000259" key="4">
    <source>
        <dbReference type="SMART" id="SM00646"/>
    </source>
</evidence>
<dbReference type="FunFam" id="3.40.630.40:FF:000005">
    <property type="entry name" value="N-acetylmuramoyl-L-alanine amidase (AmiA)"/>
    <property type="match status" value="1"/>
</dbReference>
<dbReference type="OrthoDB" id="9806267at2"/>
<evidence type="ECO:0000313" key="5">
    <source>
        <dbReference type="EMBL" id="PPK95795.1"/>
    </source>
</evidence>